<keyword evidence="2 6" id="KW-0808">Transferase</keyword>
<sequence length="292" mass="32388">MPSHAEGRCMRDGSAPTSPGNPLLGQATQPPRAATPMDALAPITIHCLDVDKLDPGCIAGLTKLVSDNEQAQAARFHFTADRLAYLSAHSLLRLTLSEQVPEVMPRQWRFRVDSHGKPSLIASPEQPRWFTSLSHTRGHVAVAICAHSEIGVDIEKRAHPALSPENLRTILSNTEITALRRLPAERHTHRLAQMWTLKEAVSKVIGMGLAYPLHTLSIDLDRLRITTADNALRHHDWQLFHQDLPDYSVAGACRYQAGGATRGFRLHEVEPARLMKSAYPLPGRRHMETPHA</sequence>
<dbReference type="SUPFAM" id="SSF56214">
    <property type="entry name" value="4'-phosphopantetheinyl transferase"/>
    <property type="match status" value="2"/>
</dbReference>
<gene>
    <name evidence="6" type="ORF">EBB59_04955</name>
</gene>
<evidence type="ECO:0000256" key="1">
    <source>
        <dbReference type="ARBA" id="ARBA00010990"/>
    </source>
</evidence>
<dbReference type="AlphaFoldDB" id="A0A3M2I2Z2"/>
<dbReference type="Pfam" id="PF22624">
    <property type="entry name" value="AASDHPPT_N"/>
    <property type="match status" value="1"/>
</dbReference>
<dbReference type="Pfam" id="PF01648">
    <property type="entry name" value="ACPS"/>
    <property type="match status" value="1"/>
</dbReference>
<evidence type="ECO:0000256" key="2">
    <source>
        <dbReference type="ARBA" id="ARBA00022679"/>
    </source>
</evidence>
<feature type="compositionally biased region" description="Basic and acidic residues" evidence="3">
    <location>
        <begin position="1"/>
        <end position="11"/>
    </location>
</feature>
<organism evidence="6 7">
    <name type="scientific">Solilutibacter pythonis</name>
    <dbReference type="NCBI Taxonomy" id="2483112"/>
    <lineage>
        <taxon>Bacteria</taxon>
        <taxon>Pseudomonadati</taxon>
        <taxon>Pseudomonadota</taxon>
        <taxon>Gammaproteobacteria</taxon>
        <taxon>Lysobacterales</taxon>
        <taxon>Lysobacteraceae</taxon>
        <taxon>Solilutibacter</taxon>
    </lineage>
</organism>
<feature type="domain" description="4'-phosphopantetheinyl transferase N-terminal" evidence="5">
    <location>
        <begin position="61"/>
        <end position="143"/>
    </location>
</feature>
<dbReference type="PANTHER" id="PTHR12215:SF10">
    <property type="entry name" value="L-AMINOADIPATE-SEMIALDEHYDE DEHYDROGENASE-PHOSPHOPANTETHEINYL TRANSFERASE"/>
    <property type="match status" value="1"/>
</dbReference>
<dbReference type="Gene3D" id="3.90.470.20">
    <property type="entry name" value="4'-phosphopantetheinyl transferase domain"/>
    <property type="match status" value="2"/>
</dbReference>
<accession>A0A3M2I2Z2</accession>
<name>A0A3M2I2Z2_9GAMM</name>
<evidence type="ECO:0000313" key="6">
    <source>
        <dbReference type="EMBL" id="RMH93592.1"/>
    </source>
</evidence>
<dbReference type="InterPro" id="IPR055066">
    <property type="entry name" value="AASDHPPT_N"/>
</dbReference>
<keyword evidence="7" id="KW-1185">Reference proteome</keyword>
<dbReference type="Proteomes" id="UP000275012">
    <property type="component" value="Unassembled WGS sequence"/>
</dbReference>
<feature type="region of interest" description="Disordered" evidence="3">
    <location>
        <begin position="1"/>
        <end position="34"/>
    </location>
</feature>
<protein>
    <submittedName>
        <fullName evidence="6">4'-phosphopantetheinyl transferase superfamily protein</fullName>
    </submittedName>
</protein>
<proteinExistence type="inferred from homology"/>
<dbReference type="InterPro" id="IPR037143">
    <property type="entry name" value="4-PPantetheinyl_Trfase_dom_sf"/>
</dbReference>
<dbReference type="InterPro" id="IPR050559">
    <property type="entry name" value="P-Pant_transferase_sf"/>
</dbReference>
<comment type="similarity">
    <text evidence="1">Belongs to the P-Pant transferase superfamily. Gsp/Sfp/HetI/AcpT family.</text>
</comment>
<evidence type="ECO:0000313" key="7">
    <source>
        <dbReference type="Proteomes" id="UP000275012"/>
    </source>
</evidence>
<dbReference type="GO" id="GO:0000287">
    <property type="term" value="F:magnesium ion binding"/>
    <property type="evidence" value="ECO:0007669"/>
    <property type="project" value="InterPro"/>
</dbReference>
<dbReference type="GO" id="GO:0008897">
    <property type="term" value="F:holo-[acyl-carrier-protein] synthase activity"/>
    <property type="evidence" value="ECO:0007669"/>
    <property type="project" value="InterPro"/>
</dbReference>
<dbReference type="EMBL" id="RFLY01000005">
    <property type="protein sequence ID" value="RMH93592.1"/>
    <property type="molecule type" value="Genomic_DNA"/>
</dbReference>
<dbReference type="GO" id="GO:0019878">
    <property type="term" value="P:lysine biosynthetic process via aminoadipic acid"/>
    <property type="evidence" value="ECO:0007669"/>
    <property type="project" value="TreeGrafter"/>
</dbReference>
<dbReference type="PANTHER" id="PTHR12215">
    <property type="entry name" value="PHOSPHOPANTETHEINE TRANSFERASE"/>
    <property type="match status" value="1"/>
</dbReference>
<evidence type="ECO:0000259" key="4">
    <source>
        <dbReference type="Pfam" id="PF01648"/>
    </source>
</evidence>
<dbReference type="InterPro" id="IPR008278">
    <property type="entry name" value="4-PPantetheinyl_Trfase_dom"/>
</dbReference>
<comment type="caution">
    <text evidence="6">The sequence shown here is derived from an EMBL/GenBank/DDBJ whole genome shotgun (WGS) entry which is preliminary data.</text>
</comment>
<reference evidence="6 7" key="1">
    <citation type="submission" date="2018-10" db="EMBL/GenBank/DDBJ databases">
        <title>Proposal of Lysobacter pythonis sp. nov. isolated from royal pythons (Python regius).</title>
        <authorList>
            <person name="Hans-Juergen B."/>
            <person name="Huptas C."/>
            <person name="Sandra B."/>
            <person name="Igor L."/>
            <person name="Joachim S."/>
            <person name="Siegfried S."/>
            <person name="Mareike W."/>
            <person name="Peter K."/>
        </authorList>
    </citation>
    <scope>NUCLEOTIDE SEQUENCE [LARGE SCALE GENOMIC DNA]</scope>
    <source>
        <strain evidence="6 7">4284/11</strain>
    </source>
</reference>
<evidence type="ECO:0000256" key="3">
    <source>
        <dbReference type="SAM" id="MobiDB-lite"/>
    </source>
</evidence>
<evidence type="ECO:0000259" key="5">
    <source>
        <dbReference type="Pfam" id="PF22624"/>
    </source>
</evidence>
<dbReference type="GO" id="GO:0005829">
    <property type="term" value="C:cytosol"/>
    <property type="evidence" value="ECO:0007669"/>
    <property type="project" value="TreeGrafter"/>
</dbReference>
<feature type="domain" description="4'-phosphopantetheinyl transferase" evidence="4">
    <location>
        <begin position="150"/>
        <end position="249"/>
    </location>
</feature>